<feature type="transmembrane region" description="Helical" evidence="6">
    <location>
        <begin position="453"/>
        <end position="470"/>
    </location>
</feature>
<feature type="transmembrane region" description="Helical" evidence="6">
    <location>
        <begin position="184"/>
        <end position="200"/>
    </location>
</feature>
<comment type="caution">
    <text evidence="8">The sequence shown here is derived from an EMBL/GenBank/DDBJ whole genome shotgun (WGS) entry which is preliminary data.</text>
</comment>
<keyword evidence="9" id="KW-1185">Reference proteome</keyword>
<evidence type="ECO:0000256" key="1">
    <source>
        <dbReference type="ARBA" id="ARBA00004141"/>
    </source>
</evidence>
<dbReference type="NCBIfam" id="TIGR00815">
    <property type="entry name" value="sulP"/>
    <property type="match status" value="1"/>
</dbReference>
<name>A0AAD2D0G9_9STRA</name>
<evidence type="ECO:0000256" key="5">
    <source>
        <dbReference type="SAM" id="MobiDB-lite"/>
    </source>
</evidence>
<feature type="transmembrane region" description="Helical" evidence="6">
    <location>
        <begin position="381"/>
        <end position="403"/>
    </location>
</feature>
<evidence type="ECO:0000256" key="2">
    <source>
        <dbReference type="ARBA" id="ARBA00022692"/>
    </source>
</evidence>
<dbReference type="GO" id="GO:0016020">
    <property type="term" value="C:membrane"/>
    <property type="evidence" value="ECO:0007669"/>
    <property type="project" value="UniProtKB-SubCell"/>
</dbReference>
<feature type="transmembrane region" description="Helical" evidence="6">
    <location>
        <begin position="132"/>
        <end position="151"/>
    </location>
</feature>
<feature type="transmembrane region" description="Helical" evidence="6">
    <location>
        <begin position="510"/>
        <end position="542"/>
    </location>
</feature>
<dbReference type="PROSITE" id="PS50801">
    <property type="entry name" value="STAS"/>
    <property type="match status" value="1"/>
</dbReference>
<feature type="domain" description="STAS" evidence="7">
    <location>
        <begin position="566"/>
        <end position="710"/>
    </location>
</feature>
<reference evidence="8" key="1">
    <citation type="submission" date="2023-08" db="EMBL/GenBank/DDBJ databases">
        <authorList>
            <person name="Audoor S."/>
            <person name="Bilcke G."/>
        </authorList>
    </citation>
    <scope>NUCLEOTIDE SEQUENCE</scope>
</reference>
<dbReference type="InterPro" id="IPR036513">
    <property type="entry name" value="STAS_dom_sf"/>
</dbReference>
<dbReference type="GO" id="GO:0008271">
    <property type="term" value="F:secondary active sulfate transmembrane transporter activity"/>
    <property type="evidence" value="ECO:0007669"/>
    <property type="project" value="InterPro"/>
</dbReference>
<protein>
    <recommendedName>
        <fullName evidence="7">STAS domain-containing protein</fullName>
    </recommendedName>
</protein>
<dbReference type="InterPro" id="IPR018045">
    <property type="entry name" value="S04_transporter_CS"/>
</dbReference>
<keyword evidence="4 6" id="KW-0472">Membrane</keyword>
<dbReference type="InterPro" id="IPR001902">
    <property type="entry name" value="SLC26A/SulP_fam"/>
</dbReference>
<dbReference type="InterPro" id="IPR011547">
    <property type="entry name" value="SLC26A/SulP_dom"/>
</dbReference>
<evidence type="ECO:0000256" key="6">
    <source>
        <dbReference type="SAM" id="Phobius"/>
    </source>
</evidence>
<gene>
    <name evidence="8" type="ORF">CYCCA115_LOCUS9654</name>
</gene>
<feature type="transmembrane region" description="Helical" evidence="6">
    <location>
        <begin position="220"/>
        <end position="239"/>
    </location>
</feature>
<dbReference type="PROSITE" id="PS01130">
    <property type="entry name" value="SLC26A"/>
    <property type="match status" value="1"/>
</dbReference>
<accession>A0AAD2D0G9</accession>
<feature type="compositionally biased region" description="Basic and acidic residues" evidence="5">
    <location>
        <begin position="748"/>
        <end position="758"/>
    </location>
</feature>
<dbReference type="PANTHER" id="PTHR11814">
    <property type="entry name" value="SULFATE TRANSPORTER"/>
    <property type="match status" value="1"/>
</dbReference>
<evidence type="ECO:0000313" key="8">
    <source>
        <dbReference type="EMBL" id="CAJ1945510.1"/>
    </source>
</evidence>
<evidence type="ECO:0000256" key="3">
    <source>
        <dbReference type="ARBA" id="ARBA00022989"/>
    </source>
</evidence>
<sequence>MNNNTNNKDGPSPQLRRAGTTETSSDGSGSTSPIIGDINTTQNNNNIDISGRSANGQHMTVHRRKLLHVNEDSRQNKVYPVQRARASMKESFETRTKRMLPSPKAFAKEVDWLGVILPCTKWMRHYNLRNSLMADVIAGLTVGIMIVPQSMSYAKLAGLPVEYGLYSSLVPVFTYALFGSSRQLAVGPVALISLLLNTGLTDALKDLPVDDPAYQETYNLMAKQVSFLVGIAYLIMGVLRLGFVTIFLSHAVVSGFTTGAAVIIGMSQLKHILGYDIENSKVLHELVGNLADGIGDFNWKTFILGIMSVGVLVGMKTAGKTYPKFKWMRAMGPLTVTVVSIILVVTLDLENQGIPIVAEIPKGLPSFTGDLLTPIDRLDQMWVIVVSITIVGFMESIAIAKQLASKHNYEVDSSMELMGLGMANFVGAMFHSYPVTGSFSRSAVNNEAGAKSGISGLITSVLVAIALLFLTPVFEKLPLAVLASIVLSGVIGLIDYEEAKYLWRVHRFDFLVWLVACLCTMFLGVESGLGIAVGLSLLFIIYESAIPKTTVLGRLPGSTNYRNVKQYANAERYNGIVVVRIDAPIYFANTQTMREKFEKYRKQAEKLWRDQQKAQEQQFVETGTQDENTDVGAITDVKYFIIEMTPVAHIDTSGLHILLDMIKMYKKRGIQICLANPNVEVMGRLDNSGVVEAVGENHIFVTVHDAVAWGLDQLDLAFVSSAGSLEEGEAQERLGDVEEGNEEGTTSNDKDAYEVMQI</sequence>
<proteinExistence type="predicted"/>
<dbReference type="Pfam" id="PF00916">
    <property type="entry name" value="Sulfate_transp"/>
    <property type="match status" value="1"/>
</dbReference>
<feature type="compositionally biased region" description="Low complexity" evidence="5">
    <location>
        <begin position="20"/>
        <end position="45"/>
    </location>
</feature>
<dbReference type="EMBL" id="CAKOGP040001446">
    <property type="protein sequence ID" value="CAJ1945510.1"/>
    <property type="molecule type" value="Genomic_DNA"/>
</dbReference>
<feature type="transmembrane region" description="Helical" evidence="6">
    <location>
        <begin position="415"/>
        <end position="433"/>
    </location>
</feature>
<comment type="subcellular location">
    <subcellularLocation>
        <location evidence="1">Membrane</location>
        <topology evidence="1">Multi-pass membrane protein</topology>
    </subcellularLocation>
</comment>
<dbReference type="SUPFAM" id="SSF52091">
    <property type="entry name" value="SpoIIaa-like"/>
    <property type="match status" value="1"/>
</dbReference>
<keyword evidence="3 6" id="KW-1133">Transmembrane helix</keyword>
<dbReference type="InterPro" id="IPR002645">
    <property type="entry name" value="STAS_dom"/>
</dbReference>
<organism evidence="8 9">
    <name type="scientific">Cylindrotheca closterium</name>
    <dbReference type="NCBI Taxonomy" id="2856"/>
    <lineage>
        <taxon>Eukaryota</taxon>
        <taxon>Sar</taxon>
        <taxon>Stramenopiles</taxon>
        <taxon>Ochrophyta</taxon>
        <taxon>Bacillariophyta</taxon>
        <taxon>Bacillariophyceae</taxon>
        <taxon>Bacillariophycidae</taxon>
        <taxon>Bacillariales</taxon>
        <taxon>Bacillariaceae</taxon>
        <taxon>Cylindrotheca</taxon>
    </lineage>
</organism>
<evidence type="ECO:0000313" key="9">
    <source>
        <dbReference type="Proteomes" id="UP001295423"/>
    </source>
</evidence>
<evidence type="ECO:0000256" key="4">
    <source>
        <dbReference type="ARBA" id="ARBA00023136"/>
    </source>
</evidence>
<evidence type="ECO:0000259" key="7">
    <source>
        <dbReference type="PROSITE" id="PS50801"/>
    </source>
</evidence>
<feature type="transmembrane region" description="Helical" evidence="6">
    <location>
        <begin position="477"/>
        <end position="494"/>
    </location>
</feature>
<feature type="region of interest" description="Disordered" evidence="5">
    <location>
        <begin position="727"/>
        <end position="758"/>
    </location>
</feature>
<dbReference type="CDD" id="cd07042">
    <property type="entry name" value="STAS_SulP_like_sulfate_transporter"/>
    <property type="match status" value="1"/>
</dbReference>
<feature type="transmembrane region" description="Helical" evidence="6">
    <location>
        <begin position="297"/>
        <end position="315"/>
    </location>
</feature>
<keyword evidence="2 6" id="KW-0812">Transmembrane</keyword>
<dbReference type="Pfam" id="PF01740">
    <property type="entry name" value="STAS"/>
    <property type="match status" value="1"/>
</dbReference>
<feature type="region of interest" description="Disordered" evidence="5">
    <location>
        <begin position="1"/>
        <end position="45"/>
    </location>
</feature>
<dbReference type="AlphaFoldDB" id="A0AAD2D0G9"/>
<dbReference type="Proteomes" id="UP001295423">
    <property type="component" value="Unassembled WGS sequence"/>
</dbReference>
<dbReference type="Gene3D" id="3.30.750.24">
    <property type="entry name" value="STAS domain"/>
    <property type="match status" value="1"/>
</dbReference>